<dbReference type="InterPro" id="IPR045851">
    <property type="entry name" value="AMP-bd_C_sf"/>
</dbReference>
<sequence length="1045" mass="111795">MRAPLSPAQERLWILQRVDPDDASYNMYLVRLLRGPLDQAALIWALTDVLARHESLRTRFTEEDGVPWAVVEAGAPGIEWLRSGSREDAERLVAERTNEPFDLEAGPPLRVAVIRMTDDRHVLCVTMHHIISDGWSLNVILDDLADCYTARLAGAEPRLRPLPVQAGDYARWQRRRAERAVPYWRERLAAPPPVELPFRREGAGSGRGEFQSVRLSPETARRLERLAAEQRTTLFTVLVAAYQTLLLRHTGQTDVLVGTVVAGRDRVELEPMVGYVSQTVILRGDLSGDPPFTDLIGRSRGEVLAALGNFSVPFEQLGHPAESLLSSMLILHNQDAGPRRAFGELTVTDIDAGFRQAKVDLLVEVWSDENGLGLSLCHDTGLFEAAEVGRLAARFALLLESVAARPDTPLSALPIWTDADRADIRTLSAGPSRSGGREPSDPRALPAGAAGSAGDILVPEMIRRAARRTPEAVAVVCGRESVTYGELLARAGALAGVLREGGVGRGDVVGVCLPRSIEAITALLAVWWAGAAYLPFDPDVPDERLAFSMADSSATHLITLREPPPGRVAVAPTTPALAGGARAPLRGETVPLDAAYVITTSGSTGVPKGVLVEHGAVAARVRWMRADYGLTSGDRVVQFASLSFDAHVEEVFPALAAGATLVLLPDGATSLPDLLASPEGEAVTVLDLPTAYWHSLAEEPGEIAWPASLRLVILGGEQVSAAAVERWRGLFGDRVRLVNTYGPTEGTVIATAADLGARDVVGRPPIGGPIAETTVRVLDDRGEPLPPGAAGELVIGGAGVARGYLGRPALTAGAFVPDPYGAPGARRYRTGDRARWRSDGRLEFLGRLDAQLKIRGFRIEPGEVESRLLAHPQVGQAFVTGRGEELVAYVTGTADPADLREHLGHSLPRQLVPTAWVSLEAFPLTPGGKIDRAALPEPVTASSAERVAPRTDAERLVAGIWDELLGAGAVGVFDDFFALGGHSLLATRVAARIRRATGIEVPIRTVFAMSTVASLAEALEELLIRELDALTDEEAMDLLAGTDHS</sequence>
<dbReference type="SUPFAM" id="SSF47336">
    <property type="entry name" value="ACP-like"/>
    <property type="match status" value="1"/>
</dbReference>
<dbReference type="Gene3D" id="3.30.559.30">
    <property type="entry name" value="Nonribosomal peptide synthetase, condensation domain"/>
    <property type="match status" value="1"/>
</dbReference>
<dbReference type="Gene3D" id="3.40.50.12780">
    <property type="entry name" value="N-terminal domain of ligase-like"/>
    <property type="match status" value="1"/>
</dbReference>
<dbReference type="InterPro" id="IPR006162">
    <property type="entry name" value="Ppantetheine_attach_site"/>
</dbReference>
<proteinExistence type="predicted"/>
<reference evidence="7" key="1">
    <citation type="journal article" date="2019" name="Int. J. Syst. Evol. Microbiol.">
        <title>The Global Catalogue of Microorganisms (GCM) 10K type strain sequencing project: providing services to taxonomists for standard genome sequencing and annotation.</title>
        <authorList>
            <consortium name="The Broad Institute Genomics Platform"/>
            <consortium name="The Broad Institute Genome Sequencing Center for Infectious Disease"/>
            <person name="Wu L."/>
            <person name="Ma J."/>
        </authorList>
    </citation>
    <scope>NUCLEOTIDE SEQUENCE [LARGE SCALE GENOMIC DNA]</scope>
    <source>
        <strain evidence="7">JCM 10083</strain>
    </source>
</reference>
<dbReference type="SUPFAM" id="SSF56801">
    <property type="entry name" value="Acetyl-CoA synthetase-like"/>
    <property type="match status" value="1"/>
</dbReference>
<dbReference type="PROSITE" id="PS00455">
    <property type="entry name" value="AMP_BINDING"/>
    <property type="match status" value="1"/>
</dbReference>
<dbReference type="RefSeq" id="WP_343962129.1">
    <property type="nucleotide sequence ID" value="NZ_BAAAGK010000006.1"/>
</dbReference>
<gene>
    <name evidence="6" type="ORF">ACFQVD_00735</name>
</gene>
<evidence type="ECO:0000313" key="6">
    <source>
        <dbReference type="EMBL" id="MFC7598624.1"/>
    </source>
</evidence>
<dbReference type="InterPro" id="IPR020806">
    <property type="entry name" value="PKS_PP-bd"/>
</dbReference>
<name>A0ABW2SRI1_9ACTN</name>
<dbReference type="Pfam" id="PF00550">
    <property type="entry name" value="PP-binding"/>
    <property type="match status" value="1"/>
</dbReference>
<feature type="region of interest" description="Disordered" evidence="4">
    <location>
        <begin position="427"/>
        <end position="451"/>
    </location>
</feature>
<dbReference type="InterPro" id="IPR025110">
    <property type="entry name" value="AMP-bd_C"/>
</dbReference>
<dbReference type="InterPro" id="IPR020845">
    <property type="entry name" value="AMP-binding_CS"/>
</dbReference>
<dbReference type="Gene3D" id="3.30.300.30">
    <property type="match status" value="1"/>
</dbReference>
<dbReference type="InterPro" id="IPR001242">
    <property type="entry name" value="Condensation_dom"/>
</dbReference>
<dbReference type="Proteomes" id="UP001596514">
    <property type="component" value="Unassembled WGS sequence"/>
</dbReference>
<evidence type="ECO:0000256" key="2">
    <source>
        <dbReference type="ARBA" id="ARBA00022450"/>
    </source>
</evidence>
<dbReference type="InterPro" id="IPR023213">
    <property type="entry name" value="CAT-like_dom_sf"/>
</dbReference>
<dbReference type="Pfam" id="PF00668">
    <property type="entry name" value="Condensation"/>
    <property type="match status" value="1"/>
</dbReference>
<dbReference type="InterPro" id="IPR010071">
    <property type="entry name" value="AA_adenyl_dom"/>
</dbReference>
<dbReference type="Gene3D" id="3.30.559.10">
    <property type="entry name" value="Chloramphenicol acetyltransferase-like domain"/>
    <property type="match status" value="1"/>
</dbReference>
<dbReference type="Gene3D" id="3.40.50.1820">
    <property type="entry name" value="alpha/beta hydrolase"/>
    <property type="match status" value="1"/>
</dbReference>
<dbReference type="PANTHER" id="PTHR45527">
    <property type="entry name" value="NONRIBOSOMAL PEPTIDE SYNTHETASE"/>
    <property type="match status" value="1"/>
</dbReference>
<dbReference type="SUPFAM" id="SSF52777">
    <property type="entry name" value="CoA-dependent acyltransferases"/>
    <property type="match status" value="2"/>
</dbReference>
<feature type="domain" description="Carrier" evidence="5">
    <location>
        <begin position="948"/>
        <end position="1023"/>
    </location>
</feature>
<dbReference type="InterPro" id="IPR036736">
    <property type="entry name" value="ACP-like_sf"/>
</dbReference>
<dbReference type="EMBL" id="JBHTEE010000001">
    <property type="protein sequence ID" value="MFC7598624.1"/>
    <property type="molecule type" value="Genomic_DNA"/>
</dbReference>
<dbReference type="CDD" id="cd05930">
    <property type="entry name" value="A_NRPS"/>
    <property type="match status" value="1"/>
</dbReference>
<dbReference type="PANTHER" id="PTHR45527:SF1">
    <property type="entry name" value="FATTY ACID SYNTHASE"/>
    <property type="match status" value="1"/>
</dbReference>
<evidence type="ECO:0000256" key="3">
    <source>
        <dbReference type="ARBA" id="ARBA00022553"/>
    </source>
</evidence>
<protein>
    <submittedName>
        <fullName evidence="6">Amino acid adenylation domain-containing protein</fullName>
    </submittedName>
</protein>
<dbReference type="InterPro" id="IPR042099">
    <property type="entry name" value="ANL_N_sf"/>
</dbReference>
<comment type="caution">
    <text evidence="6">The sequence shown here is derived from an EMBL/GenBank/DDBJ whole genome shotgun (WGS) entry which is preliminary data.</text>
</comment>
<comment type="cofactor">
    <cofactor evidence="1">
        <name>pantetheine 4'-phosphate</name>
        <dbReference type="ChEBI" id="CHEBI:47942"/>
    </cofactor>
</comment>
<keyword evidence="3" id="KW-0597">Phosphoprotein</keyword>
<dbReference type="InterPro" id="IPR009081">
    <property type="entry name" value="PP-bd_ACP"/>
</dbReference>
<dbReference type="PROSITE" id="PS00012">
    <property type="entry name" value="PHOSPHOPANTETHEINE"/>
    <property type="match status" value="1"/>
</dbReference>
<keyword evidence="2" id="KW-0596">Phosphopantetheine</keyword>
<dbReference type="PROSITE" id="PS50075">
    <property type="entry name" value="CARRIER"/>
    <property type="match status" value="1"/>
</dbReference>
<dbReference type="CDD" id="cd19531">
    <property type="entry name" value="LCL_NRPS-like"/>
    <property type="match status" value="1"/>
</dbReference>
<evidence type="ECO:0000259" key="5">
    <source>
        <dbReference type="PROSITE" id="PS50075"/>
    </source>
</evidence>
<dbReference type="Pfam" id="PF00501">
    <property type="entry name" value="AMP-binding"/>
    <property type="match status" value="1"/>
</dbReference>
<evidence type="ECO:0000256" key="4">
    <source>
        <dbReference type="SAM" id="MobiDB-lite"/>
    </source>
</evidence>
<dbReference type="NCBIfam" id="TIGR01733">
    <property type="entry name" value="AA-adenyl-dom"/>
    <property type="match status" value="1"/>
</dbReference>
<dbReference type="SMART" id="SM00823">
    <property type="entry name" value="PKS_PP"/>
    <property type="match status" value="1"/>
</dbReference>
<dbReference type="Pfam" id="PF13193">
    <property type="entry name" value="AMP-binding_C"/>
    <property type="match status" value="1"/>
</dbReference>
<organism evidence="6 7">
    <name type="scientific">Streptosporangium amethystogenes subsp. fukuiense</name>
    <dbReference type="NCBI Taxonomy" id="698418"/>
    <lineage>
        <taxon>Bacteria</taxon>
        <taxon>Bacillati</taxon>
        <taxon>Actinomycetota</taxon>
        <taxon>Actinomycetes</taxon>
        <taxon>Streptosporangiales</taxon>
        <taxon>Streptosporangiaceae</taxon>
        <taxon>Streptosporangium</taxon>
    </lineage>
</organism>
<keyword evidence="7" id="KW-1185">Reference proteome</keyword>
<dbReference type="InterPro" id="IPR029058">
    <property type="entry name" value="AB_hydrolase_fold"/>
</dbReference>
<evidence type="ECO:0000313" key="7">
    <source>
        <dbReference type="Proteomes" id="UP001596514"/>
    </source>
</evidence>
<evidence type="ECO:0000256" key="1">
    <source>
        <dbReference type="ARBA" id="ARBA00001957"/>
    </source>
</evidence>
<dbReference type="InterPro" id="IPR000873">
    <property type="entry name" value="AMP-dep_synth/lig_dom"/>
</dbReference>
<accession>A0ABW2SRI1</accession>